<keyword evidence="1" id="KW-0175">Coiled coil</keyword>
<feature type="region of interest" description="Disordered" evidence="2">
    <location>
        <begin position="1470"/>
        <end position="1494"/>
    </location>
</feature>
<accession>A0A9P4S8F5</accession>
<dbReference type="PANTHER" id="PTHR47839:SF1">
    <property type="entry name" value="DOMAIN PROTEIN, PUTATIVE (AFU_ORTHOLOGUE AFUA_6G04830)-RELATED"/>
    <property type="match status" value="1"/>
</dbReference>
<evidence type="ECO:0000256" key="1">
    <source>
        <dbReference type="SAM" id="Coils"/>
    </source>
</evidence>
<dbReference type="PANTHER" id="PTHR47839">
    <property type="entry name" value="DOMAIN PROTEIN, PUTATIVE (AFU_ORTHOLOGUE AFUA_6G04830)-RELATED"/>
    <property type="match status" value="1"/>
</dbReference>
<dbReference type="NCBIfam" id="NF047352">
    <property type="entry name" value="P_loop_sacsin"/>
    <property type="match status" value="1"/>
</dbReference>
<protein>
    <recommendedName>
        <fullName evidence="3">Sacsin/Nov domain-containing protein</fullName>
    </recommendedName>
</protein>
<evidence type="ECO:0000259" key="3">
    <source>
        <dbReference type="Pfam" id="PF25794"/>
    </source>
</evidence>
<dbReference type="SUPFAM" id="SSF55874">
    <property type="entry name" value="ATPase domain of HSP90 chaperone/DNA topoisomerase II/histidine kinase"/>
    <property type="match status" value="1"/>
</dbReference>
<dbReference type="EMBL" id="MU006101">
    <property type="protein sequence ID" value="KAF2837110.1"/>
    <property type="molecule type" value="Genomic_DNA"/>
</dbReference>
<dbReference type="Pfam" id="PF12449">
    <property type="entry name" value="DUF3684"/>
    <property type="match status" value="1"/>
</dbReference>
<dbReference type="Proteomes" id="UP000799429">
    <property type="component" value="Unassembled WGS sequence"/>
</dbReference>
<feature type="coiled-coil region" evidence="1">
    <location>
        <begin position="1414"/>
        <end position="1448"/>
    </location>
</feature>
<dbReference type="OrthoDB" id="10031156at2759"/>
<organism evidence="4 5">
    <name type="scientific">Patellaria atrata CBS 101060</name>
    <dbReference type="NCBI Taxonomy" id="1346257"/>
    <lineage>
        <taxon>Eukaryota</taxon>
        <taxon>Fungi</taxon>
        <taxon>Dikarya</taxon>
        <taxon>Ascomycota</taxon>
        <taxon>Pezizomycotina</taxon>
        <taxon>Dothideomycetes</taxon>
        <taxon>Dothideomycetes incertae sedis</taxon>
        <taxon>Patellariales</taxon>
        <taxon>Patellariaceae</taxon>
        <taxon>Patellaria</taxon>
    </lineage>
</organism>
<sequence>MALSTLDLARLRDQTLNSGLDEAVTTNTRALIDKVLARYSGDHTTYRELIQNAADASATKVSIKIETFPSTTVPAPSGSNPSAHLQHVLEHHTLKQAIVSNDGEVFVGSDWARLKRIAEGNPDETKIGAFGVGFYSVFADCEEPFVVSGDKTMAFYWKDNSLFTKAGTVPREHAKRETTFILPYRNTTTPMPDLLSLSQFLCTSLTFVNLQHIELIIDQWTILSLTKVSAPSSDIQLRKDINHITKERTMKITGITQQVTQISAKWMNAVAYTKPSNSMINNPYQAPATNIEDATASLRTFFSRLTVGGKKANNAAKRAAEEAEATQKAIMEDLHGNSGSTVFLRINTVNIQTNFTESFANELERATKKPPPKRTRIQVLTSPYDETAASLSTASGTTSKYASEIFSSILPTKSGKIFIGFPTGQTTGMLCHISAPSVIPTVERESIDLNARFVRTWNMEMLRAAGIACRIAYSEAFIDFKRTLDRPSAPNGQTTIESKVEAVCPSAVHTLRQFTAHESTPSSKVGEIIEEAFWESNTSCSMDILSSYGILPSTQVRVVTEKLSFLEGVPVIPEALTSGAGDFIRKLYNYGFISDMSIEDIKKGLSRKALTEEELIELLKWAVKKISSGDLDITVIQSLFDVTVASVQEDEATTDTQPTPTTTSSKVIVLSTIKFFINIAKIPANLPIPEQVIPFKITKGLSRAELLSLGWEELQIVPWLRSLTERSRISGYSPNELTSSPEFASRVLAIISKQWESLSQSSKASVVEILSPLTVMPTKMGLYKPSDSYFPSVKLFDDLPVVVLPAVKDKFLGALGVRKVVEVSVIFDRLMAQSAPDGKEPAVKWSHIELIKYLVTIKDDIPAKDIGRLKETPFCQARGEAESSQLFKVSQLYEPTEDNIQLGVRTLQWPLPYRSTSVEGKFLSRLGLLPYPKVSVLVEMLQNCAKRKDIDGYRKVIQYWRSHWYSSHYATTDLSVIKTWRFLPSESEPWTVLKAPSELCSNPRASVFSFAVLAQAYQDDATLFGVPKDPPILSIVARLVEQPFHDHSQAAAAFSYMATRLPEIDQKQQERISTAFFVPVTMKNDSSDRAYKHISPNMCFLGSSSTYGDILDFVDFGKDANAFLLTHGAKLEPGVKDLMQIITQQPEQVLGTLGRDKYQTLLFKLAEGGSGVKNDGRAGKELWKRMKQAPCLLAFQIEKGKSSKINSADVEDDQFADYEEDDTRLWYLKRASEITIQDSIELYGPFREHLFIAPTSDELEAFYADIGATSLSSQVLFQHNTGQPLNDQSEAQRLQKHIIERTRLFLYEFPREAIARDHRWLAQNMNVTMVRSILIRYVLKGTNAHFKKSASALMNSMTLSITKDYDWYDISKELAPILIKRPKQRDTLALETILTSDLRRLQRKGYNVDRILRLKEHEHRLAEREQQRVRETEKVRAEKAEMERAQHQISAPPTPERDVQQVMHTPISDRKTGIENMPGGFGPDSPEPMPNTRQRRGSTIFSKLSKRLGLDSHENISEGTQELKRRPESPVNVVDNYSAHHENLQTAIQACRSYNSPDHHSKPWKKQVEEARGTYCDSAAGQNIQQVTTTESGIKVFLALHLLPLQDAHIAAYQSALNTFSKLLLDIGSLFDLPTKTLHIFYNDRGSTIAFNSGGALFFNFHYFVTQHVQAFEGTMGRKEKRQEALAYWYMNFCHELAHNLIKDHGPKHSFYAEHFAQAYFNRVMARAGQY</sequence>
<feature type="domain" description="Sacsin/Nov" evidence="3">
    <location>
        <begin position="31"/>
        <end position="155"/>
    </location>
</feature>
<evidence type="ECO:0000256" key="2">
    <source>
        <dbReference type="SAM" id="MobiDB-lite"/>
    </source>
</evidence>
<gene>
    <name evidence="4" type="ORF">M501DRAFT_1018507</name>
</gene>
<keyword evidence="5" id="KW-1185">Reference proteome</keyword>
<comment type="caution">
    <text evidence="4">The sequence shown here is derived from an EMBL/GenBank/DDBJ whole genome shotgun (WGS) entry which is preliminary data.</text>
</comment>
<dbReference type="Gene3D" id="3.30.565.10">
    <property type="entry name" value="Histidine kinase-like ATPase, C-terminal domain"/>
    <property type="match status" value="1"/>
</dbReference>
<evidence type="ECO:0000313" key="5">
    <source>
        <dbReference type="Proteomes" id="UP000799429"/>
    </source>
</evidence>
<evidence type="ECO:0000313" key="4">
    <source>
        <dbReference type="EMBL" id="KAF2837110.1"/>
    </source>
</evidence>
<dbReference type="Pfam" id="PF25794">
    <property type="entry name" value="SACS"/>
    <property type="match status" value="1"/>
</dbReference>
<reference evidence="4" key="1">
    <citation type="journal article" date="2020" name="Stud. Mycol.">
        <title>101 Dothideomycetes genomes: a test case for predicting lifestyles and emergence of pathogens.</title>
        <authorList>
            <person name="Haridas S."/>
            <person name="Albert R."/>
            <person name="Binder M."/>
            <person name="Bloem J."/>
            <person name="Labutti K."/>
            <person name="Salamov A."/>
            <person name="Andreopoulos B."/>
            <person name="Baker S."/>
            <person name="Barry K."/>
            <person name="Bills G."/>
            <person name="Bluhm B."/>
            <person name="Cannon C."/>
            <person name="Castanera R."/>
            <person name="Culley D."/>
            <person name="Daum C."/>
            <person name="Ezra D."/>
            <person name="Gonzalez J."/>
            <person name="Henrissat B."/>
            <person name="Kuo A."/>
            <person name="Liang C."/>
            <person name="Lipzen A."/>
            <person name="Lutzoni F."/>
            <person name="Magnuson J."/>
            <person name="Mondo S."/>
            <person name="Nolan M."/>
            <person name="Ohm R."/>
            <person name="Pangilinan J."/>
            <person name="Park H.-J."/>
            <person name="Ramirez L."/>
            <person name="Alfaro M."/>
            <person name="Sun H."/>
            <person name="Tritt A."/>
            <person name="Yoshinaga Y."/>
            <person name="Zwiers L.-H."/>
            <person name="Turgeon B."/>
            <person name="Goodwin S."/>
            <person name="Spatafora J."/>
            <person name="Crous P."/>
            <person name="Grigoriev I."/>
        </authorList>
    </citation>
    <scope>NUCLEOTIDE SEQUENCE</scope>
    <source>
        <strain evidence="4">CBS 101060</strain>
    </source>
</reference>
<dbReference type="InterPro" id="IPR022155">
    <property type="entry name" value="DUF3684"/>
</dbReference>
<dbReference type="InterPro" id="IPR036890">
    <property type="entry name" value="HATPase_C_sf"/>
</dbReference>
<dbReference type="InterPro" id="IPR058210">
    <property type="entry name" value="SACS/Nov_dom"/>
</dbReference>
<name>A0A9P4S8F5_9PEZI</name>
<proteinExistence type="predicted"/>